<dbReference type="PANTHER" id="PTHR43031:SF1">
    <property type="entry name" value="PYRIDINE NUCLEOTIDE-DISULPHIDE OXIDOREDUCTASE"/>
    <property type="match status" value="1"/>
</dbReference>
<dbReference type="Proteomes" id="UP001501302">
    <property type="component" value="Unassembled WGS sequence"/>
</dbReference>
<evidence type="ECO:0000256" key="1">
    <source>
        <dbReference type="SAM" id="SignalP"/>
    </source>
</evidence>
<proteinExistence type="predicted"/>
<name>A0ABP9GSH4_9FLAO</name>
<dbReference type="PROSITE" id="PS50206">
    <property type="entry name" value="RHODANESE_3"/>
    <property type="match status" value="2"/>
</dbReference>
<keyword evidence="4" id="KW-1185">Reference proteome</keyword>
<feature type="chain" id="PRO_5045906707" description="Rhodanese domain-containing protein" evidence="1">
    <location>
        <begin position="29"/>
        <end position="331"/>
    </location>
</feature>
<sequence length="331" mass="37518">MKKTFFFLSVLSISATALFSSFISVDNAINGTSSNPPNEFEILLNYLETNNAFVDGESLPIVMADEVKKNMKNPKFHVIDIRNEGWFEYGHIKNAANVKAEDLLTYFESTINPVDYDKIVLVCYSGQSAAYYSSLLKIAGYNNVYSMKWGMSSWREDFADNAWNKNIKNEYATKLEITEKSTPEKGSYPILSTGKTEAKEILKARLETLFATPYKDFIIKSTDVFENLTNYYVINYWKEDKCTGHIPGALHFQPDAISFTNDLLTLPANQKIVVYESTGQKAAYMVAYLNILGYDTSNLAYGANSFMNEILKEKDSDAFSKKEINMFPVIE</sequence>
<dbReference type="Gene3D" id="3.40.250.10">
    <property type="entry name" value="Rhodanese-like domain"/>
    <property type="match status" value="2"/>
</dbReference>
<dbReference type="CDD" id="cd00158">
    <property type="entry name" value="RHOD"/>
    <property type="match status" value="2"/>
</dbReference>
<accession>A0ABP9GSH4</accession>
<dbReference type="SMART" id="SM00450">
    <property type="entry name" value="RHOD"/>
    <property type="match status" value="2"/>
</dbReference>
<feature type="domain" description="Rhodanese" evidence="2">
    <location>
        <begin position="72"/>
        <end position="163"/>
    </location>
</feature>
<dbReference type="RefSeq" id="WP_345192661.1">
    <property type="nucleotide sequence ID" value="NZ_BAABJJ010000037.1"/>
</dbReference>
<feature type="domain" description="Rhodanese" evidence="2">
    <location>
        <begin position="244"/>
        <end position="315"/>
    </location>
</feature>
<dbReference type="InterPro" id="IPR050229">
    <property type="entry name" value="GlpE_sulfurtransferase"/>
</dbReference>
<evidence type="ECO:0000313" key="4">
    <source>
        <dbReference type="Proteomes" id="UP001501302"/>
    </source>
</evidence>
<feature type="signal peptide" evidence="1">
    <location>
        <begin position="1"/>
        <end position="28"/>
    </location>
</feature>
<comment type="caution">
    <text evidence="3">The sequence shown here is derived from an EMBL/GenBank/DDBJ whole genome shotgun (WGS) entry which is preliminary data.</text>
</comment>
<dbReference type="InterPro" id="IPR036873">
    <property type="entry name" value="Rhodanese-like_dom_sf"/>
</dbReference>
<evidence type="ECO:0000259" key="2">
    <source>
        <dbReference type="PROSITE" id="PS50206"/>
    </source>
</evidence>
<organism evidence="3 4">
    <name type="scientific">Algibacter agarivorans</name>
    <dbReference type="NCBI Taxonomy" id="1109741"/>
    <lineage>
        <taxon>Bacteria</taxon>
        <taxon>Pseudomonadati</taxon>
        <taxon>Bacteroidota</taxon>
        <taxon>Flavobacteriia</taxon>
        <taxon>Flavobacteriales</taxon>
        <taxon>Flavobacteriaceae</taxon>
        <taxon>Algibacter</taxon>
    </lineage>
</organism>
<keyword evidence="1" id="KW-0732">Signal</keyword>
<protein>
    <recommendedName>
        <fullName evidence="2">Rhodanese domain-containing protein</fullName>
    </recommendedName>
</protein>
<reference evidence="4" key="1">
    <citation type="journal article" date="2019" name="Int. J. Syst. Evol. Microbiol.">
        <title>The Global Catalogue of Microorganisms (GCM) 10K type strain sequencing project: providing services to taxonomists for standard genome sequencing and annotation.</title>
        <authorList>
            <consortium name="The Broad Institute Genomics Platform"/>
            <consortium name="The Broad Institute Genome Sequencing Center for Infectious Disease"/>
            <person name="Wu L."/>
            <person name="Ma J."/>
        </authorList>
    </citation>
    <scope>NUCLEOTIDE SEQUENCE [LARGE SCALE GENOMIC DNA]</scope>
    <source>
        <strain evidence="4">JCM 18285</strain>
    </source>
</reference>
<evidence type="ECO:0000313" key="3">
    <source>
        <dbReference type="EMBL" id="GAA4951472.1"/>
    </source>
</evidence>
<dbReference type="Pfam" id="PF00581">
    <property type="entry name" value="Rhodanese"/>
    <property type="match status" value="2"/>
</dbReference>
<dbReference type="InterPro" id="IPR001763">
    <property type="entry name" value="Rhodanese-like_dom"/>
</dbReference>
<dbReference type="EMBL" id="BAABJJ010000037">
    <property type="protein sequence ID" value="GAA4951472.1"/>
    <property type="molecule type" value="Genomic_DNA"/>
</dbReference>
<dbReference type="PANTHER" id="PTHR43031">
    <property type="entry name" value="FAD-DEPENDENT OXIDOREDUCTASE"/>
    <property type="match status" value="1"/>
</dbReference>
<dbReference type="SUPFAM" id="SSF52821">
    <property type="entry name" value="Rhodanese/Cell cycle control phosphatase"/>
    <property type="match status" value="2"/>
</dbReference>
<gene>
    <name evidence="3" type="ORF">GCM10023314_26120</name>
</gene>